<name>A0A1D8NKQ5_YARLL</name>
<accession>A0A1D8NKQ5</accession>
<dbReference type="VEuPathDB" id="FungiDB:YALI1_E36913g"/>
<evidence type="ECO:0000313" key="4">
    <source>
        <dbReference type="EMBL" id="AOW06226.1"/>
    </source>
</evidence>
<dbReference type="InterPro" id="IPR014710">
    <property type="entry name" value="RmlC-like_jellyroll"/>
</dbReference>
<evidence type="ECO:0000256" key="1">
    <source>
        <dbReference type="ARBA" id="ARBA00008416"/>
    </source>
</evidence>
<dbReference type="PANTHER" id="PTHR13903:SF8">
    <property type="entry name" value="PIRIN"/>
    <property type="match status" value="1"/>
</dbReference>
<dbReference type="Pfam" id="PF02678">
    <property type="entry name" value="Pirin"/>
    <property type="match status" value="1"/>
</dbReference>
<feature type="domain" description="Pirin N-terminal" evidence="3">
    <location>
        <begin position="21"/>
        <end position="76"/>
    </location>
</feature>
<organism evidence="4 5">
    <name type="scientific">Yarrowia lipolytica</name>
    <name type="common">Candida lipolytica</name>
    <dbReference type="NCBI Taxonomy" id="4952"/>
    <lineage>
        <taxon>Eukaryota</taxon>
        <taxon>Fungi</taxon>
        <taxon>Dikarya</taxon>
        <taxon>Ascomycota</taxon>
        <taxon>Saccharomycotina</taxon>
        <taxon>Dipodascomycetes</taxon>
        <taxon>Dipodascales</taxon>
        <taxon>Dipodascales incertae sedis</taxon>
        <taxon>Yarrowia</taxon>
    </lineage>
</organism>
<dbReference type="SUPFAM" id="SSF51182">
    <property type="entry name" value="RmlC-like cupins"/>
    <property type="match status" value="1"/>
</dbReference>
<dbReference type="GeneID" id="94583766"/>
<dbReference type="InterPro" id="IPR003829">
    <property type="entry name" value="Pirin_N_dom"/>
</dbReference>
<dbReference type="InterPro" id="IPR011051">
    <property type="entry name" value="RmlC_Cupin_sf"/>
</dbReference>
<dbReference type="RefSeq" id="XP_068139265.1">
    <property type="nucleotide sequence ID" value="XM_068283164.1"/>
</dbReference>
<evidence type="ECO:0000256" key="2">
    <source>
        <dbReference type="RuleBase" id="RU003457"/>
    </source>
</evidence>
<dbReference type="AlphaFoldDB" id="A0A1D8NKQ5"/>
<sequence length="83" mass="9571">MIVTSSYCPVCGIAILYKFPLFVLFDHFNVPKTAGFPDHPYRGHETITYILKGKLAHEDFTGVQKALLPGDLQFMRYEEEYIQ</sequence>
<dbReference type="PANTHER" id="PTHR13903">
    <property type="entry name" value="PIRIN-RELATED"/>
    <property type="match status" value="1"/>
</dbReference>
<comment type="similarity">
    <text evidence="1 2">Belongs to the pirin family.</text>
</comment>
<evidence type="ECO:0000313" key="5">
    <source>
        <dbReference type="Proteomes" id="UP000182444"/>
    </source>
</evidence>
<dbReference type="Gene3D" id="2.60.120.10">
    <property type="entry name" value="Jelly Rolls"/>
    <property type="match status" value="1"/>
</dbReference>
<evidence type="ECO:0000259" key="3">
    <source>
        <dbReference type="Pfam" id="PF02678"/>
    </source>
</evidence>
<reference evidence="4 5" key="1">
    <citation type="journal article" date="2016" name="PLoS ONE">
        <title>Sequence Assembly of Yarrowia lipolytica Strain W29/CLIB89 Shows Transposable Element Diversity.</title>
        <authorList>
            <person name="Magnan C."/>
            <person name="Yu J."/>
            <person name="Chang I."/>
            <person name="Jahn E."/>
            <person name="Kanomata Y."/>
            <person name="Wu J."/>
            <person name="Zeller M."/>
            <person name="Oakes M."/>
            <person name="Baldi P."/>
            <person name="Sandmeyer S."/>
        </authorList>
    </citation>
    <scope>NUCLEOTIDE SEQUENCE [LARGE SCALE GENOMIC DNA]</scope>
    <source>
        <strain evidence="5">CLIB89(W29)</strain>
    </source>
</reference>
<dbReference type="VEuPathDB" id="FungiDB:YALI0_B04884g"/>
<protein>
    <recommendedName>
        <fullName evidence="3">Pirin N-terminal domain-containing protein</fullName>
    </recommendedName>
</protein>
<dbReference type="InterPro" id="IPR012093">
    <property type="entry name" value="Pirin"/>
</dbReference>
<dbReference type="Proteomes" id="UP000182444">
    <property type="component" value="Chromosome 1E"/>
</dbReference>
<gene>
    <name evidence="4" type="ORF">YALI1_E36913g</name>
</gene>
<proteinExistence type="inferred from homology"/>
<dbReference type="EMBL" id="CP017557">
    <property type="protein sequence ID" value="AOW06226.1"/>
    <property type="molecule type" value="Genomic_DNA"/>
</dbReference>